<keyword evidence="1" id="KW-0472">Membrane</keyword>
<evidence type="ECO:0000313" key="3">
    <source>
        <dbReference type="Proteomes" id="UP000198636"/>
    </source>
</evidence>
<name>A0A1G5L7Z7_9FIRM</name>
<dbReference type="AlphaFoldDB" id="A0A1G5L7Z7"/>
<feature type="transmembrane region" description="Helical" evidence="1">
    <location>
        <begin position="12"/>
        <end position="34"/>
    </location>
</feature>
<reference evidence="2 3" key="1">
    <citation type="submission" date="2016-10" db="EMBL/GenBank/DDBJ databases">
        <authorList>
            <person name="de Groot N.N."/>
        </authorList>
    </citation>
    <scope>NUCLEOTIDE SEQUENCE [LARGE SCALE GENOMIC DNA]</scope>
    <source>
        <strain evidence="2 3">DSM 18978</strain>
    </source>
</reference>
<dbReference type="OrthoDB" id="2112308at2"/>
<dbReference type="RefSeq" id="WP_091547375.1">
    <property type="nucleotide sequence ID" value="NZ_FMUS01000041.1"/>
</dbReference>
<keyword evidence="1" id="KW-0812">Transmembrane</keyword>
<protein>
    <submittedName>
        <fullName evidence="2">Uncharacterized protein</fullName>
    </submittedName>
</protein>
<feature type="transmembrane region" description="Helical" evidence="1">
    <location>
        <begin position="234"/>
        <end position="251"/>
    </location>
</feature>
<feature type="transmembrane region" description="Helical" evidence="1">
    <location>
        <begin position="170"/>
        <end position="188"/>
    </location>
</feature>
<organism evidence="2 3">
    <name type="scientific">Alkaliphilus peptidifermentans DSM 18978</name>
    <dbReference type="NCBI Taxonomy" id="1120976"/>
    <lineage>
        <taxon>Bacteria</taxon>
        <taxon>Bacillati</taxon>
        <taxon>Bacillota</taxon>
        <taxon>Clostridia</taxon>
        <taxon>Peptostreptococcales</taxon>
        <taxon>Natronincolaceae</taxon>
        <taxon>Alkaliphilus</taxon>
    </lineage>
</organism>
<feature type="transmembrane region" description="Helical" evidence="1">
    <location>
        <begin position="141"/>
        <end position="158"/>
    </location>
</feature>
<evidence type="ECO:0000256" key="1">
    <source>
        <dbReference type="SAM" id="Phobius"/>
    </source>
</evidence>
<evidence type="ECO:0000313" key="2">
    <source>
        <dbReference type="EMBL" id="SCZ08400.1"/>
    </source>
</evidence>
<accession>A0A1G5L7Z7</accession>
<keyword evidence="3" id="KW-1185">Reference proteome</keyword>
<sequence length="266" mass="31141">MKKSKSIWERIQPWHIFSLTLLYLVVAWLLSYFIDIRNIFNLQRYIQRFDRGFLWFQLFKEAQITEMLQWTFLGASVLLCGFIWGKLSGKGSKYTAKFFMFLGIGLAIMFMEDAGNVRHNIKEYTYFFFGRGQTVATLTELAFYSVLGAIMMFAIIKYGTYIWHSKKTRFYLIIGFVSYGVISIASATRDINDWYLKTGDWLHQVVLNNAMAERFYGSVGFFLMDFLIEESVELIGASALFTALFSFLIFINNNEGYIDKKFNFKI</sequence>
<gene>
    <name evidence="2" type="ORF">SAMN03080606_04112</name>
</gene>
<feature type="transmembrane region" description="Helical" evidence="1">
    <location>
        <begin position="67"/>
        <end position="87"/>
    </location>
</feature>
<dbReference type="STRING" id="1120976.SAMN03080606_04112"/>
<proteinExistence type="predicted"/>
<dbReference type="Proteomes" id="UP000198636">
    <property type="component" value="Unassembled WGS sequence"/>
</dbReference>
<dbReference type="EMBL" id="FMUS01000041">
    <property type="protein sequence ID" value="SCZ08400.1"/>
    <property type="molecule type" value="Genomic_DNA"/>
</dbReference>
<feature type="transmembrane region" description="Helical" evidence="1">
    <location>
        <begin position="94"/>
        <end position="111"/>
    </location>
</feature>
<keyword evidence="1" id="KW-1133">Transmembrane helix</keyword>